<protein>
    <submittedName>
        <fullName evidence="2">Uncharacterized protein</fullName>
    </submittedName>
</protein>
<keyword evidence="1" id="KW-1133">Transmembrane helix</keyword>
<feature type="transmembrane region" description="Helical" evidence="1">
    <location>
        <begin position="117"/>
        <end position="143"/>
    </location>
</feature>
<organism evidence="2 3">
    <name type="scientific">Canariomyces notabilis</name>
    <dbReference type="NCBI Taxonomy" id="2074819"/>
    <lineage>
        <taxon>Eukaryota</taxon>
        <taxon>Fungi</taxon>
        <taxon>Dikarya</taxon>
        <taxon>Ascomycota</taxon>
        <taxon>Pezizomycotina</taxon>
        <taxon>Sordariomycetes</taxon>
        <taxon>Sordariomycetidae</taxon>
        <taxon>Sordariales</taxon>
        <taxon>Chaetomiaceae</taxon>
        <taxon>Canariomyces</taxon>
    </lineage>
</organism>
<comment type="caution">
    <text evidence="2">The sequence shown here is derived from an EMBL/GenBank/DDBJ whole genome shotgun (WGS) entry which is preliminary data.</text>
</comment>
<dbReference type="Proteomes" id="UP001302812">
    <property type="component" value="Unassembled WGS sequence"/>
</dbReference>
<evidence type="ECO:0000313" key="3">
    <source>
        <dbReference type="Proteomes" id="UP001302812"/>
    </source>
</evidence>
<dbReference type="GeneID" id="89937618"/>
<accession>A0AAN6TJ02</accession>
<evidence type="ECO:0000313" key="2">
    <source>
        <dbReference type="EMBL" id="KAK4115382.1"/>
    </source>
</evidence>
<gene>
    <name evidence="2" type="ORF">N656DRAFT_766608</name>
</gene>
<keyword evidence="3" id="KW-1185">Reference proteome</keyword>
<dbReference type="AlphaFoldDB" id="A0AAN6TJ02"/>
<name>A0AAN6TJ02_9PEZI</name>
<keyword evidence="1" id="KW-0472">Membrane</keyword>
<proteinExistence type="predicted"/>
<feature type="transmembrane region" description="Helical" evidence="1">
    <location>
        <begin position="36"/>
        <end position="62"/>
    </location>
</feature>
<evidence type="ECO:0000256" key="1">
    <source>
        <dbReference type="SAM" id="Phobius"/>
    </source>
</evidence>
<dbReference type="RefSeq" id="XP_064672952.1">
    <property type="nucleotide sequence ID" value="XM_064813493.1"/>
</dbReference>
<keyword evidence="1" id="KW-0812">Transmembrane</keyword>
<reference evidence="2" key="2">
    <citation type="submission" date="2023-05" db="EMBL/GenBank/DDBJ databases">
        <authorList>
            <consortium name="Lawrence Berkeley National Laboratory"/>
            <person name="Steindorff A."/>
            <person name="Hensen N."/>
            <person name="Bonometti L."/>
            <person name="Westerberg I."/>
            <person name="Brannstrom I.O."/>
            <person name="Guillou S."/>
            <person name="Cros-Aarteil S."/>
            <person name="Calhoun S."/>
            <person name="Haridas S."/>
            <person name="Kuo A."/>
            <person name="Mondo S."/>
            <person name="Pangilinan J."/>
            <person name="Riley R."/>
            <person name="Labutti K."/>
            <person name="Andreopoulos B."/>
            <person name="Lipzen A."/>
            <person name="Chen C."/>
            <person name="Yanf M."/>
            <person name="Daum C."/>
            <person name="Ng V."/>
            <person name="Clum A."/>
            <person name="Ohm R."/>
            <person name="Martin F."/>
            <person name="Silar P."/>
            <person name="Natvig D."/>
            <person name="Lalanne C."/>
            <person name="Gautier V."/>
            <person name="Ament-Velasquez S.L."/>
            <person name="Kruys A."/>
            <person name="Hutchinson M.I."/>
            <person name="Powell A.J."/>
            <person name="Barry K."/>
            <person name="Miller A.N."/>
            <person name="Grigoriev I.V."/>
            <person name="Debuchy R."/>
            <person name="Gladieux P."/>
            <person name="Thoren M.H."/>
            <person name="Johannesson H."/>
        </authorList>
    </citation>
    <scope>NUCLEOTIDE SEQUENCE</scope>
    <source>
        <strain evidence="2">CBS 508.74</strain>
    </source>
</reference>
<feature type="transmembrane region" description="Helical" evidence="1">
    <location>
        <begin position="183"/>
        <end position="202"/>
    </location>
</feature>
<sequence>MEKNSGSHGSVSEFEAQSQDVHLQSKMKTLRMVDTARVGATALALLMSLTVLGVSANTLRVYNDTHVSSDFLLPLWPDEFNIGPTVALVIGSAIVMVAHVVGLLFSQLRFLRARAAAHTSTTIICPVLGLAGALISVIFFYAVNASDTVDTFLSWTCRWRDIPMSQQPYWGTLCEQSHAGLDMSIALIPVEVVILGLAAFQWKTEKYVNNYLGARKSPALS</sequence>
<reference evidence="2" key="1">
    <citation type="journal article" date="2023" name="Mol. Phylogenet. Evol.">
        <title>Genome-scale phylogeny and comparative genomics of the fungal order Sordariales.</title>
        <authorList>
            <person name="Hensen N."/>
            <person name="Bonometti L."/>
            <person name="Westerberg I."/>
            <person name="Brannstrom I.O."/>
            <person name="Guillou S."/>
            <person name="Cros-Aarteil S."/>
            <person name="Calhoun S."/>
            <person name="Haridas S."/>
            <person name="Kuo A."/>
            <person name="Mondo S."/>
            <person name="Pangilinan J."/>
            <person name="Riley R."/>
            <person name="LaButti K."/>
            <person name="Andreopoulos B."/>
            <person name="Lipzen A."/>
            <person name="Chen C."/>
            <person name="Yan M."/>
            <person name="Daum C."/>
            <person name="Ng V."/>
            <person name="Clum A."/>
            <person name="Steindorff A."/>
            <person name="Ohm R.A."/>
            <person name="Martin F."/>
            <person name="Silar P."/>
            <person name="Natvig D.O."/>
            <person name="Lalanne C."/>
            <person name="Gautier V."/>
            <person name="Ament-Velasquez S.L."/>
            <person name="Kruys A."/>
            <person name="Hutchinson M.I."/>
            <person name="Powell A.J."/>
            <person name="Barry K."/>
            <person name="Miller A.N."/>
            <person name="Grigoriev I.V."/>
            <person name="Debuchy R."/>
            <person name="Gladieux P."/>
            <person name="Hiltunen Thoren M."/>
            <person name="Johannesson H."/>
        </authorList>
    </citation>
    <scope>NUCLEOTIDE SEQUENCE</scope>
    <source>
        <strain evidence="2">CBS 508.74</strain>
    </source>
</reference>
<dbReference type="EMBL" id="MU853335">
    <property type="protein sequence ID" value="KAK4115382.1"/>
    <property type="molecule type" value="Genomic_DNA"/>
</dbReference>
<feature type="transmembrane region" description="Helical" evidence="1">
    <location>
        <begin position="82"/>
        <end position="105"/>
    </location>
</feature>